<dbReference type="InterPro" id="IPR046560">
    <property type="entry name" value="DUF6714"/>
</dbReference>
<keyword evidence="2" id="KW-1185">Reference proteome</keyword>
<organism evidence="1 2">
    <name type="scientific">Amantichitinum ursilacus</name>
    <dbReference type="NCBI Taxonomy" id="857265"/>
    <lineage>
        <taxon>Bacteria</taxon>
        <taxon>Pseudomonadati</taxon>
        <taxon>Pseudomonadota</taxon>
        <taxon>Betaproteobacteria</taxon>
        <taxon>Neisseriales</taxon>
        <taxon>Chitinibacteraceae</taxon>
        <taxon>Amantichitinum</taxon>
    </lineage>
</organism>
<evidence type="ECO:0000313" key="2">
    <source>
        <dbReference type="Proteomes" id="UP000037939"/>
    </source>
</evidence>
<protein>
    <submittedName>
        <fullName evidence="1">Uncharacterized protein</fullName>
    </submittedName>
</protein>
<dbReference type="EMBL" id="LAQT01000027">
    <property type="protein sequence ID" value="KPC50705.1"/>
    <property type="molecule type" value="Genomic_DNA"/>
</dbReference>
<dbReference type="Pfam" id="PF20461">
    <property type="entry name" value="DUF6714"/>
    <property type="match status" value="1"/>
</dbReference>
<proteinExistence type="predicted"/>
<name>A0A0N0GM92_9NEIS</name>
<dbReference type="Proteomes" id="UP000037939">
    <property type="component" value="Unassembled WGS sequence"/>
</dbReference>
<evidence type="ECO:0000313" key="1">
    <source>
        <dbReference type="EMBL" id="KPC50705.1"/>
    </source>
</evidence>
<dbReference type="AlphaFoldDB" id="A0A0N0GM92"/>
<reference evidence="1 2" key="1">
    <citation type="submission" date="2015-07" db="EMBL/GenBank/DDBJ databases">
        <title>Draft genome sequence of the Amantichitinum ursilacus IGB-41, a new chitin-degrading bacterium.</title>
        <authorList>
            <person name="Kirstahler P."/>
            <person name="Guenther M."/>
            <person name="Grumaz C."/>
            <person name="Rupp S."/>
            <person name="Zibek S."/>
            <person name="Sohn K."/>
        </authorList>
    </citation>
    <scope>NUCLEOTIDE SEQUENCE [LARGE SCALE GENOMIC DNA]</scope>
    <source>
        <strain evidence="1 2">IGB-41</strain>
    </source>
</reference>
<dbReference type="OrthoDB" id="7063911at2"/>
<accession>A0A0N0GM92</accession>
<dbReference type="RefSeq" id="WP_053938941.1">
    <property type="nucleotide sequence ID" value="NZ_LAQT01000027.1"/>
</dbReference>
<dbReference type="STRING" id="857265.WG78_16665"/>
<comment type="caution">
    <text evidence="1">The sequence shown here is derived from an EMBL/GenBank/DDBJ whole genome shotgun (WGS) entry which is preliminary data.</text>
</comment>
<sequence>MNLIQQLRIAFSARLRPEALQDSIELEEWEQKNLAHIGRFPWTELTAEDWEKYSDVISWLSPAAFCYYLPSLIKVSVEENLPNLIAVASIVMMLDRSPRTDWWDDFFRKRWTLLSMRECEVVQGWLFWIASCPESAYPDDSLERSLATVDLLISLIN</sequence>
<gene>
    <name evidence="1" type="ORF">WG78_16665</name>
</gene>